<dbReference type="GO" id="GO:0098850">
    <property type="term" value="C:extrinsic component of synaptic vesicle membrane"/>
    <property type="evidence" value="ECO:0007669"/>
    <property type="project" value="TreeGrafter"/>
</dbReference>
<dbReference type="InterPro" id="IPR035892">
    <property type="entry name" value="C2_domain_sf"/>
</dbReference>
<dbReference type="Gene3D" id="3.30.40.10">
    <property type="entry name" value="Zinc/RING finger domain, C3HC4 (zinc finger)"/>
    <property type="match status" value="1"/>
</dbReference>
<dbReference type="SMART" id="SM00085">
    <property type="entry name" value="PA2c"/>
    <property type="match status" value="1"/>
</dbReference>
<dbReference type="PRINTS" id="PR00360">
    <property type="entry name" value="C2DOMAIN"/>
</dbReference>
<dbReference type="SMART" id="SM00239">
    <property type="entry name" value="C2"/>
    <property type="match status" value="2"/>
</dbReference>
<accession>A0AAW0NJH5</accession>
<dbReference type="PANTHER" id="PTHR45729:SF3">
    <property type="entry name" value="RABPHILIN-3A"/>
    <property type="match status" value="1"/>
</dbReference>
<dbReference type="GO" id="GO:0061669">
    <property type="term" value="P:spontaneous neurotransmitter secretion"/>
    <property type="evidence" value="ECO:0007669"/>
    <property type="project" value="TreeGrafter"/>
</dbReference>
<evidence type="ECO:0000256" key="9">
    <source>
        <dbReference type="ARBA" id="ARBA00022801"/>
    </source>
</evidence>
<gene>
    <name evidence="21" type="ORF">WMY93_020812</name>
</gene>
<dbReference type="GO" id="GO:0043005">
    <property type="term" value="C:neuron projection"/>
    <property type="evidence" value="ECO:0007669"/>
    <property type="project" value="TreeGrafter"/>
</dbReference>
<evidence type="ECO:0000256" key="4">
    <source>
        <dbReference type="ARBA" id="ARBA00013278"/>
    </source>
</evidence>
<proteinExistence type="predicted"/>
<evidence type="ECO:0000256" key="11">
    <source>
        <dbReference type="ARBA" id="ARBA00022837"/>
    </source>
</evidence>
<dbReference type="PANTHER" id="PTHR45729">
    <property type="entry name" value="RABPHILIN, ISOFORM A"/>
    <property type="match status" value="1"/>
</dbReference>
<feature type="domain" description="FYVE-type" evidence="19">
    <location>
        <begin position="122"/>
        <end position="178"/>
    </location>
</feature>
<dbReference type="InterPro" id="IPR016090">
    <property type="entry name" value="PLA2-like_dom"/>
</dbReference>
<dbReference type="Pfam" id="PF00168">
    <property type="entry name" value="C2"/>
    <property type="match status" value="2"/>
</dbReference>
<evidence type="ECO:0000256" key="6">
    <source>
        <dbReference type="ARBA" id="ARBA00022723"/>
    </source>
</evidence>
<dbReference type="PROSITE" id="PS00118">
    <property type="entry name" value="PA2_HIS"/>
    <property type="match status" value="1"/>
</dbReference>
<dbReference type="InterPro" id="IPR013083">
    <property type="entry name" value="Znf_RING/FYVE/PHD"/>
</dbReference>
<dbReference type="GO" id="GO:0017158">
    <property type="term" value="P:regulation of calcium ion-dependent exocytosis"/>
    <property type="evidence" value="ECO:0007669"/>
    <property type="project" value="TreeGrafter"/>
</dbReference>
<name>A0AAW0NJH5_9GOBI</name>
<evidence type="ECO:0000256" key="1">
    <source>
        <dbReference type="ARBA" id="ARBA00001913"/>
    </source>
</evidence>
<feature type="region of interest" description="Disordered" evidence="17">
    <location>
        <begin position="272"/>
        <end position="363"/>
    </location>
</feature>
<keyword evidence="14" id="KW-1015">Disulfide bond</keyword>
<evidence type="ECO:0000256" key="16">
    <source>
        <dbReference type="PROSITE-ProRule" id="PRU00091"/>
    </source>
</evidence>
<dbReference type="Gene3D" id="1.20.90.10">
    <property type="entry name" value="Phospholipase A2 domain"/>
    <property type="match status" value="2"/>
</dbReference>
<keyword evidence="8 16" id="KW-0863">Zinc-finger</keyword>
<dbReference type="PROSITE" id="PS50004">
    <property type="entry name" value="C2"/>
    <property type="match status" value="2"/>
</dbReference>
<evidence type="ECO:0000256" key="2">
    <source>
        <dbReference type="ARBA" id="ARBA00004250"/>
    </source>
</evidence>
<evidence type="ECO:0000256" key="8">
    <source>
        <dbReference type="ARBA" id="ARBA00022771"/>
    </source>
</evidence>
<protein>
    <recommendedName>
        <fullName evidence="4">phospholipase A2</fullName>
        <ecNumber evidence="4">3.1.1.4</ecNumber>
    </recommendedName>
</protein>
<comment type="subcellular location">
    <subcellularLocation>
        <location evidence="2">Cytoplasmic vesicle</location>
        <location evidence="2">Secretory vesicle membrane</location>
    </subcellularLocation>
    <subcellularLocation>
        <location evidence="3">Secreted</location>
    </subcellularLocation>
    <subcellularLocation>
        <location evidence="15">Synapse</location>
    </subcellularLocation>
</comment>
<evidence type="ECO:0000256" key="12">
    <source>
        <dbReference type="ARBA" id="ARBA00023018"/>
    </source>
</evidence>
<dbReference type="CDD" id="cd04704">
    <property type="entry name" value="PLA2_bee_venom_like"/>
    <property type="match status" value="1"/>
</dbReference>
<keyword evidence="11" id="KW-0106">Calcium</keyword>
<keyword evidence="7" id="KW-0677">Repeat</keyword>
<reference evidence="22" key="1">
    <citation type="submission" date="2024-04" db="EMBL/GenBank/DDBJ databases">
        <title>Salinicola lusitanus LLJ914,a marine bacterium isolated from the Okinawa Trough.</title>
        <authorList>
            <person name="Li J."/>
        </authorList>
    </citation>
    <scope>NUCLEOTIDE SEQUENCE [LARGE SCALE GENOMIC DNA]</scope>
</reference>
<dbReference type="SUPFAM" id="SSF57903">
    <property type="entry name" value="FYVE/PHD zinc finger"/>
    <property type="match status" value="1"/>
</dbReference>
<evidence type="ECO:0000256" key="10">
    <source>
        <dbReference type="ARBA" id="ARBA00022833"/>
    </source>
</evidence>
<feature type="compositionally biased region" description="Basic and acidic residues" evidence="17">
    <location>
        <begin position="291"/>
        <end position="314"/>
    </location>
</feature>
<dbReference type="InterPro" id="IPR043566">
    <property type="entry name" value="Rabphilin/DOC2/Noc2"/>
</dbReference>
<feature type="domain" description="C2" evidence="18">
    <location>
        <begin position="498"/>
        <end position="626"/>
    </location>
</feature>
<keyword evidence="5" id="KW-0964">Secreted</keyword>
<evidence type="ECO:0000256" key="17">
    <source>
        <dbReference type="SAM" id="MobiDB-lite"/>
    </source>
</evidence>
<evidence type="ECO:0000259" key="19">
    <source>
        <dbReference type="PROSITE" id="PS50178"/>
    </source>
</evidence>
<dbReference type="AlphaFoldDB" id="A0AAW0NJH5"/>
<evidence type="ECO:0000259" key="18">
    <source>
        <dbReference type="PROSITE" id="PS50004"/>
    </source>
</evidence>
<dbReference type="InterPro" id="IPR017455">
    <property type="entry name" value="Znf_FYVE-rel"/>
</dbReference>
<comment type="caution">
    <text evidence="21">The sequence shown here is derived from an EMBL/GenBank/DDBJ whole genome shotgun (WGS) entry which is preliminary data.</text>
</comment>
<dbReference type="InterPro" id="IPR041282">
    <property type="entry name" value="FYVE_2"/>
</dbReference>
<dbReference type="InterPro" id="IPR033113">
    <property type="entry name" value="PLA2_histidine"/>
</dbReference>
<dbReference type="PRINTS" id="PR00399">
    <property type="entry name" value="SYNAPTOTAGMN"/>
</dbReference>
<dbReference type="EC" id="3.1.1.4" evidence="4"/>
<dbReference type="GO" id="GO:0006886">
    <property type="term" value="P:intracellular protein transport"/>
    <property type="evidence" value="ECO:0007669"/>
    <property type="project" value="InterPro"/>
</dbReference>
<sequence length="1095" mass="122218">MCGSAETIMAQISFYQLSFQVAPHRSWTDGEFPLAVLRSTAFSSDSYASLSLTASHSVHKLTLRIWRMMNMSSAPLGAELTDEEKEIINSVLARAAMMEATEQQRIERLSTRLDNIKKTACGDGQSLCLICGAGFGPQGVTAVLCAHCNKHMCSKCGIYNNSRTSAMWLCRICNEHQEVQKRSGAWFFKGRDVQPLPAPLPLSKPREDPKPAPDNQQRPPEKATHHQEPKADAEPPGPQSSGSEQWEQRQKTAADSGNEAQACPAVVMKTEGRVLASKPPRASIQQAPGRSELESKWSQREEVHTPPVIEEKRPLVASSISSYTPSPRVTPVVNNQPPPQKPPPETTQDNDDEYDSDDSSDNTGISRVQLLYEQESHTLQCCIIKAKGLKPMDSNGLADPYVKLHLLPGASKSNKLRTKTLKNTLNPVWNEILVYHGITDEEMSRKTLRLGVSDEDTFGHNEFIGETRSNTGEKTAGGSSRGMALYEDDLNEGDDSEERGRILVSLLYNSQKSCLVVGVVRCAHLAAMDSNGYSDPFVKICLKPDMGKKAKNKTQTKKKTLNPEFNEEFSYEIKHGELAKKTLDISVWDYDMGKSNDFIGGCQLGIQAKGECLKHCLVSTSVTLLAAETGILGILWRSLSSPAPHTMTHVYPVVAVVLAVLTHRLADASILCTWNKVLSDGREHYSFLRGDHPSLRLYHSIWTSGALLSCSYSDNKEIIQNYISLCQKNNQSFSHSLDLSSDYVFQEEDKCTSLDALQQDEELIFKRRLVRSASQDEERSEVKSKTRVKRGFIVPGTLWCGSGNKAPSYSDLGVFSETDKCCREHDQCGDTILSFHSKFGVFNTNIFTMSHCDCDNRFRSCLKDAQDSISGVVGYTFFNLLKMHCFEFSYRLQCTERNWFGMCKESKMALYAEVHAPTLYETDDVNATCHNMTSTSTPVHVTEPLSTTMSESAGPTHSPGFITPATINTPERTTTVVPTRAPNQSLPLPDSYVAERQTSCAVFKYLDECRNRILPLQRKYGFHNNETRIMYHCNCTNRLFQSLAARPVLTEVQTFCQTTSLSPVLCYKTAQRDRSAKWLWLEHNSPRWRPAAVDK</sequence>
<feature type="region of interest" description="Disordered" evidence="17">
    <location>
        <begin position="194"/>
        <end position="260"/>
    </location>
</feature>
<dbReference type="GO" id="GO:0031267">
    <property type="term" value="F:small GTPase binding"/>
    <property type="evidence" value="ECO:0007669"/>
    <property type="project" value="InterPro"/>
</dbReference>
<dbReference type="SUPFAM" id="SSF49562">
    <property type="entry name" value="C2 domain (Calcium/lipid-binding domain, CaLB)"/>
    <property type="match status" value="2"/>
</dbReference>
<keyword evidence="10" id="KW-0862">Zinc</keyword>
<dbReference type="GO" id="GO:0006644">
    <property type="term" value="P:phospholipid metabolic process"/>
    <property type="evidence" value="ECO:0007669"/>
    <property type="project" value="InterPro"/>
</dbReference>
<evidence type="ECO:0000313" key="22">
    <source>
        <dbReference type="Proteomes" id="UP001460270"/>
    </source>
</evidence>
<feature type="domain" description="C2" evidence="18">
    <location>
        <begin position="362"/>
        <end position="484"/>
    </location>
</feature>
<keyword evidence="12" id="KW-0770">Synapse</keyword>
<dbReference type="GO" id="GO:0004623">
    <property type="term" value="F:phospholipase A2 activity"/>
    <property type="evidence" value="ECO:0007669"/>
    <property type="project" value="UniProtKB-EC"/>
</dbReference>
<dbReference type="Pfam" id="PF02318">
    <property type="entry name" value="FYVE_2"/>
    <property type="match status" value="1"/>
</dbReference>
<dbReference type="GO" id="GO:0050482">
    <property type="term" value="P:arachidonate secretion"/>
    <property type="evidence" value="ECO:0007669"/>
    <property type="project" value="InterPro"/>
</dbReference>
<dbReference type="InterPro" id="IPR011011">
    <property type="entry name" value="Znf_FYVE_PHD"/>
</dbReference>
<evidence type="ECO:0000256" key="7">
    <source>
        <dbReference type="ARBA" id="ARBA00022737"/>
    </source>
</evidence>
<evidence type="ECO:0000256" key="14">
    <source>
        <dbReference type="ARBA" id="ARBA00023157"/>
    </source>
</evidence>
<evidence type="ECO:0000256" key="3">
    <source>
        <dbReference type="ARBA" id="ARBA00004613"/>
    </source>
</evidence>
<feature type="domain" description="RabBD" evidence="20">
    <location>
        <begin position="74"/>
        <end position="190"/>
    </location>
</feature>
<dbReference type="CDD" id="cd04035">
    <property type="entry name" value="C2A_Rabphilin_Doc2"/>
    <property type="match status" value="1"/>
</dbReference>
<dbReference type="Pfam" id="PF05826">
    <property type="entry name" value="Phospholip_A2_2"/>
    <property type="match status" value="1"/>
</dbReference>
<evidence type="ECO:0000256" key="13">
    <source>
        <dbReference type="ARBA" id="ARBA00023098"/>
    </source>
</evidence>
<feature type="region of interest" description="Disordered" evidence="17">
    <location>
        <begin position="947"/>
        <end position="967"/>
    </location>
</feature>
<evidence type="ECO:0000256" key="15">
    <source>
        <dbReference type="ARBA" id="ARBA00034103"/>
    </source>
</evidence>
<dbReference type="InterPro" id="IPR010911">
    <property type="entry name" value="Rab_BD"/>
</dbReference>
<dbReference type="GO" id="GO:0006887">
    <property type="term" value="P:exocytosis"/>
    <property type="evidence" value="ECO:0007669"/>
    <property type="project" value="TreeGrafter"/>
</dbReference>
<dbReference type="EMBL" id="JBBPFD010000015">
    <property type="protein sequence ID" value="KAK7895487.1"/>
    <property type="molecule type" value="Genomic_DNA"/>
</dbReference>
<dbReference type="InterPro" id="IPR036444">
    <property type="entry name" value="PLipase_A2_dom_sf"/>
</dbReference>
<dbReference type="InterPro" id="IPR001565">
    <property type="entry name" value="Synaptotagmin"/>
</dbReference>
<feature type="compositionally biased region" description="Basic and acidic residues" evidence="17">
    <location>
        <begin position="219"/>
        <end position="233"/>
    </location>
</feature>
<evidence type="ECO:0000313" key="21">
    <source>
        <dbReference type="EMBL" id="KAK7895487.1"/>
    </source>
</evidence>
<feature type="compositionally biased region" description="Pro residues" evidence="17">
    <location>
        <begin position="336"/>
        <end position="345"/>
    </location>
</feature>
<dbReference type="InterPro" id="IPR000008">
    <property type="entry name" value="C2_dom"/>
</dbReference>
<keyword evidence="6" id="KW-0479">Metal-binding</keyword>
<feature type="compositionally biased region" description="Acidic residues" evidence="17">
    <location>
        <begin position="348"/>
        <end position="360"/>
    </location>
</feature>
<evidence type="ECO:0000259" key="20">
    <source>
        <dbReference type="PROSITE" id="PS50916"/>
    </source>
</evidence>
<dbReference type="PROSITE" id="PS50178">
    <property type="entry name" value="ZF_FYVE"/>
    <property type="match status" value="1"/>
</dbReference>
<dbReference type="GO" id="GO:0008270">
    <property type="term" value="F:zinc ion binding"/>
    <property type="evidence" value="ECO:0007669"/>
    <property type="project" value="UniProtKB-KW"/>
</dbReference>
<dbReference type="SUPFAM" id="SSF48619">
    <property type="entry name" value="Phospholipase A2, PLA2"/>
    <property type="match status" value="1"/>
</dbReference>
<evidence type="ECO:0000256" key="5">
    <source>
        <dbReference type="ARBA" id="ARBA00022525"/>
    </source>
</evidence>
<comment type="cofactor">
    <cofactor evidence="1">
        <name>Ca(2+)</name>
        <dbReference type="ChEBI" id="CHEBI:29108"/>
    </cofactor>
</comment>
<keyword evidence="13" id="KW-0443">Lipid metabolism</keyword>
<organism evidence="21 22">
    <name type="scientific">Mugilogobius chulae</name>
    <name type="common">yellowstripe goby</name>
    <dbReference type="NCBI Taxonomy" id="88201"/>
    <lineage>
        <taxon>Eukaryota</taxon>
        <taxon>Metazoa</taxon>
        <taxon>Chordata</taxon>
        <taxon>Craniata</taxon>
        <taxon>Vertebrata</taxon>
        <taxon>Euteleostomi</taxon>
        <taxon>Actinopterygii</taxon>
        <taxon>Neopterygii</taxon>
        <taxon>Teleostei</taxon>
        <taxon>Neoteleostei</taxon>
        <taxon>Acanthomorphata</taxon>
        <taxon>Gobiaria</taxon>
        <taxon>Gobiiformes</taxon>
        <taxon>Gobioidei</taxon>
        <taxon>Gobiidae</taxon>
        <taxon>Gobionellinae</taxon>
        <taxon>Mugilogobius</taxon>
    </lineage>
</organism>
<dbReference type="FunFam" id="2.60.40.150:FF:000032">
    <property type="entry name" value="Double c2-like domain-containing"/>
    <property type="match status" value="1"/>
</dbReference>
<dbReference type="FunFam" id="1.20.90.10:FF:000002">
    <property type="entry name" value="Phospholipase A2 group III"/>
    <property type="match status" value="1"/>
</dbReference>
<dbReference type="InterPro" id="IPR047022">
    <property type="entry name" value="Rabphilin_Doc2_C2A"/>
</dbReference>
<feature type="region of interest" description="Disordered" evidence="17">
    <location>
        <begin position="461"/>
        <end position="481"/>
    </location>
</feature>
<dbReference type="GO" id="GO:0045211">
    <property type="term" value="C:postsynaptic membrane"/>
    <property type="evidence" value="ECO:0007669"/>
    <property type="project" value="TreeGrafter"/>
</dbReference>
<dbReference type="Gene3D" id="2.60.40.150">
    <property type="entry name" value="C2 domain"/>
    <property type="match status" value="2"/>
</dbReference>
<keyword evidence="9" id="KW-0378">Hydrolase</keyword>
<dbReference type="Proteomes" id="UP001460270">
    <property type="component" value="Unassembled WGS sequence"/>
</dbReference>
<keyword evidence="22" id="KW-1185">Reference proteome</keyword>
<dbReference type="PROSITE" id="PS50916">
    <property type="entry name" value="RABBD"/>
    <property type="match status" value="1"/>
</dbReference>
<dbReference type="GO" id="GO:0005576">
    <property type="term" value="C:extracellular region"/>
    <property type="evidence" value="ECO:0007669"/>
    <property type="project" value="UniProtKB-SubCell"/>
</dbReference>